<evidence type="ECO:0000313" key="2">
    <source>
        <dbReference type="Proteomes" id="UP000554482"/>
    </source>
</evidence>
<comment type="caution">
    <text evidence="1">The sequence shown here is derived from an EMBL/GenBank/DDBJ whole genome shotgun (WGS) entry which is preliminary data.</text>
</comment>
<dbReference type="Proteomes" id="UP000554482">
    <property type="component" value="Unassembled WGS sequence"/>
</dbReference>
<name>A0A7J6V4X6_THATH</name>
<dbReference type="OrthoDB" id="10251412at2759"/>
<dbReference type="InterPro" id="IPR050747">
    <property type="entry name" value="Mitochondrial_chaperone_BCS1"/>
</dbReference>
<dbReference type="PANTHER" id="PTHR23070">
    <property type="entry name" value="BCS1 AAA-TYPE ATPASE"/>
    <property type="match status" value="1"/>
</dbReference>
<reference evidence="1 2" key="1">
    <citation type="submission" date="2020-06" db="EMBL/GenBank/DDBJ databases">
        <title>Transcriptomic and genomic resources for Thalictrum thalictroides and T. hernandezii: Facilitating candidate gene discovery in an emerging model plant lineage.</title>
        <authorList>
            <person name="Arias T."/>
            <person name="Riano-Pachon D.M."/>
            <person name="Di Stilio V.S."/>
        </authorList>
    </citation>
    <scope>NUCLEOTIDE SEQUENCE [LARGE SCALE GENOMIC DNA]</scope>
    <source>
        <strain evidence="2">cv. WT478/WT964</strain>
        <tissue evidence="1">Leaves</tissue>
    </source>
</reference>
<gene>
    <name evidence="1" type="ORF">FRX31_030390</name>
</gene>
<keyword evidence="2" id="KW-1185">Reference proteome</keyword>
<dbReference type="EMBL" id="JABWDY010037969">
    <property type="protein sequence ID" value="KAF5180026.1"/>
    <property type="molecule type" value="Genomic_DNA"/>
</dbReference>
<sequence length="177" mass="20773">MIDNGKDYMISVDKTEGIEIVDVFQGIRFKWRFLTKGNGTRSYSYAPTRTSMNSDSDRRSEGQYLELTFYKKYKEKVLNSYFPCIMNATKAIKKDNKIVKLYTMSKDSYSSGPWSSINLDHPATFEKLAMDNMQKMKIIDDLDRFVKRKEFYRCREGLETRISVVWSMDHLVVTPMS</sequence>
<organism evidence="1 2">
    <name type="scientific">Thalictrum thalictroides</name>
    <name type="common">Rue-anemone</name>
    <name type="synonym">Anemone thalictroides</name>
    <dbReference type="NCBI Taxonomy" id="46969"/>
    <lineage>
        <taxon>Eukaryota</taxon>
        <taxon>Viridiplantae</taxon>
        <taxon>Streptophyta</taxon>
        <taxon>Embryophyta</taxon>
        <taxon>Tracheophyta</taxon>
        <taxon>Spermatophyta</taxon>
        <taxon>Magnoliopsida</taxon>
        <taxon>Ranunculales</taxon>
        <taxon>Ranunculaceae</taxon>
        <taxon>Thalictroideae</taxon>
        <taxon>Thalictrum</taxon>
    </lineage>
</organism>
<protein>
    <submittedName>
        <fullName evidence="1">Aaa-atpase</fullName>
    </submittedName>
</protein>
<accession>A0A7J6V4X6</accession>
<dbReference type="AlphaFoldDB" id="A0A7J6V4X6"/>
<evidence type="ECO:0000313" key="1">
    <source>
        <dbReference type="EMBL" id="KAF5180026.1"/>
    </source>
</evidence>
<proteinExistence type="predicted"/>